<comment type="catalytic activity">
    <reaction evidence="1 8">
        <text>Endonucleolytic cleavage to 5'-phosphomonoester.</text>
        <dbReference type="EC" id="3.1.26.3"/>
    </reaction>
</comment>
<feature type="domain" description="RNase III" evidence="10">
    <location>
        <begin position="5"/>
        <end position="134"/>
    </location>
</feature>
<keyword evidence="12" id="KW-1185">Reference proteome</keyword>
<organism evidence="11 12">
    <name type="scientific">Kaistia geumhonensis</name>
    <dbReference type="NCBI Taxonomy" id="410839"/>
    <lineage>
        <taxon>Bacteria</taxon>
        <taxon>Pseudomonadati</taxon>
        <taxon>Pseudomonadota</taxon>
        <taxon>Alphaproteobacteria</taxon>
        <taxon>Hyphomicrobiales</taxon>
        <taxon>Kaistiaceae</taxon>
        <taxon>Kaistia</taxon>
    </lineage>
</organism>
<gene>
    <name evidence="8" type="primary">rnc</name>
    <name evidence="11" type="ORF">QO015_000981</name>
</gene>
<keyword evidence="5 8" id="KW-0255">Endonuclease</keyword>
<dbReference type="CDD" id="cd00593">
    <property type="entry name" value="RIBOc"/>
    <property type="match status" value="1"/>
</dbReference>
<evidence type="ECO:0000256" key="8">
    <source>
        <dbReference type="HAMAP-Rule" id="MF_00104"/>
    </source>
</evidence>
<dbReference type="Gene3D" id="3.30.160.20">
    <property type="match status" value="1"/>
</dbReference>
<dbReference type="PROSITE" id="PS50137">
    <property type="entry name" value="DS_RBD"/>
    <property type="match status" value="1"/>
</dbReference>
<comment type="similarity">
    <text evidence="2">Belongs to the ribonuclease III family.</text>
</comment>
<dbReference type="Gene3D" id="1.10.1520.10">
    <property type="entry name" value="Ribonuclease III domain"/>
    <property type="match status" value="1"/>
</dbReference>
<keyword evidence="8" id="KW-0460">Magnesium</keyword>
<evidence type="ECO:0000256" key="5">
    <source>
        <dbReference type="ARBA" id="ARBA00022759"/>
    </source>
</evidence>
<evidence type="ECO:0000256" key="3">
    <source>
        <dbReference type="ARBA" id="ARBA00022664"/>
    </source>
</evidence>
<keyword evidence="3 8" id="KW-0507">mRNA processing</keyword>
<dbReference type="PANTHER" id="PTHR11207">
    <property type="entry name" value="RIBONUCLEASE III"/>
    <property type="match status" value="1"/>
</dbReference>
<keyword evidence="8" id="KW-0479">Metal-binding</keyword>
<keyword evidence="4 8" id="KW-0540">Nuclease</keyword>
<sequence length="236" mass="25347">MPQGLAPLEEILAHHFADATLLERALTHASAVADANGAHSESYQRLEFLGDRVLALVIADMLLEAFPDAEEGELARRLTALVRNESCAEVAIETGLGNWIRLGGSELQSGGRRKVAILGDVCEAVIGALFLDGGLPTAQRFVTAHWRGRMENWSGPQRDAKTTLQEWVQGRGLAAPTYAIVERSGPDHAPNFRVAVAVENMPAVIGAGRSKREAEQKAATAMLIAEGVWRPETHGG</sequence>
<keyword evidence="7 8" id="KW-0694">RNA-binding</keyword>
<dbReference type="InterPro" id="IPR000999">
    <property type="entry name" value="RNase_III_dom"/>
</dbReference>
<evidence type="ECO:0000313" key="12">
    <source>
        <dbReference type="Proteomes" id="UP001223743"/>
    </source>
</evidence>
<feature type="binding site" evidence="8">
    <location>
        <position position="123"/>
    </location>
    <ligand>
        <name>Mg(2+)</name>
        <dbReference type="ChEBI" id="CHEBI:18420"/>
    </ligand>
</feature>
<dbReference type="NCBIfam" id="TIGR02191">
    <property type="entry name" value="RNaseIII"/>
    <property type="match status" value="1"/>
</dbReference>
<dbReference type="EC" id="3.1.26.3" evidence="8"/>
<evidence type="ECO:0000256" key="7">
    <source>
        <dbReference type="ARBA" id="ARBA00022884"/>
    </source>
</evidence>
<dbReference type="InterPro" id="IPR036389">
    <property type="entry name" value="RNase_III_sf"/>
</dbReference>
<feature type="active site" evidence="8">
    <location>
        <position position="123"/>
    </location>
</feature>
<evidence type="ECO:0000259" key="10">
    <source>
        <dbReference type="PROSITE" id="PS50142"/>
    </source>
</evidence>
<feature type="binding site" evidence="8">
    <location>
        <position position="47"/>
    </location>
    <ligand>
        <name>Mg(2+)</name>
        <dbReference type="ChEBI" id="CHEBI:18420"/>
    </ligand>
</feature>
<evidence type="ECO:0000256" key="1">
    <source>
        <dbReference type="ARBA" id="ARBA00000109"/>
    </source>
</evidence>
<dbReference type="EMBL" id="JAUSWJ010000001">
    <property type="protein sequence ID" value="MDQ0515368.1"/>
    <property type="molecule type" value="Genomic_DNA"/>
</dbReference>
<dbReference type="Proteomes" id="UP001223743">
    <property type="component" value="Unassembled WGS sequence"/>
</dbReference>
<dbReference type="GO" id="GO:0004525">
    <property type="term" value="F:ribonuclease III activity"/>
    <property type="evidence" value="ECO:0007669"/>
    <property type="project" value="UniProtKB-EC"/>
</dbReference>
<dbReference type="HAMAP" id="MF_00104">
    <property type="entry name" value="RNase_III"/>
    <property type="match status" value="1"/>
</dbReference>
<evidence type="ECO:0000256" key="4">
    <source>
        <dbReference type="ARBA" id="ARBA00022722"/>
    </source>
</evidence>
<comment type="subunit">
    <text evidence="8">Homodimer.</text>
</comment>
<accession>A0ABU0M3E1</accession>
<comment type="function">
    <text evidence="8">Digests double-stranded RNA. Involved in the processing of primary rRNA transcript to yield the immediate precursors to the large and small rRNAs (23S and 16S). Processes some mRNAs, and tRNAs when they are encoded in the rRNA operon. Processes pre-crRNA and tracrRNA of type II CRISPR loci if present in the organism.</text>
</comment>
<comment type="caution">
    <text evidence="11">The sequence shown here is derived from an EMBL/GenBank/DDBJ whole genome shotgun (WGS) entry which is preliminary data.</text>
</comment>
<dbReference type="CDD" id="cd10845">
    <property type="entry name" value="DSRM_RNAse_III_family"/>
    <property type="match status" value="1"/>
</dbReference>
<dbReference type="Pfam" id="PF00035">
    <property type="entry name" value="dsrm"/>
    <property type="match status" value="1"/>
</dbReference>
<feature type="active site" evidence="8">
    <location>
        <position position="51"/>
    </location>
</feature>
<dbReference type="SUPFAM" id="SSF54768">
    <property type="entry name" value="dsRNA-binding domain-like"/>
    <property type="match status" value="1"/>
</dbReference>
<keyword evidence="8" id="KW-0819">tRNA processing</keyword>
<evidence type="ECO:0000313" key="11">
    <source>
        <dbReference type="EMBL" id="MDQ0515368.1"/>
    </source>
</evidence>
<keyword evidence="8" id="KW-0698">rRNA processing</keyword>
<dbReference type="SUPFAM" id="SSF69065">
    <property type="entry name" value="RNase III domain-like"/>
    <property type="match status" value="1"/>
</dbReference>
<keyword evidence="8" id="KW-0699">rRNA-binding</keyword>
<keyword evidence="8" id="KW-0963">Cytoplasm</keyword>
<dbReference type="SMART" id="SM00358">
    <property type="entry name" value="DSRM"/>
    <property type="match status" value="1"/>
</dbReference>
<keyword evidence="6 8" id="KW-0378">Hydrolase</keyword>
<comment type="cofactor">
    <cofactor evidence="8">
        <name>Mg(2+)</name>
        <dbReference type="ChEBI" id="CHEBI:18420"/>
    </cofactor>
</comment>
<dbReference type="RefSeq" id="WP_266281083.1">
    <property type="nucleotide sequence ID" value="NZ_JAPKNF010000001.1"/>
</dbReference>
<reference evidence="11 12" key="1">
    <citation type="submission" date="2023-07" db="EMBL/GenBank/DDBJ databases">
        <title>Genomic Encyclopedia of Type Strains, Phase IV (KMG-IV): sequencing the most valuable type-strain genomes for metagenomic binning, comparative biology and taxonomic classification.</title>
        <authorList>
            <person name="Goeker M."/>
        </authorList>
    </citation>
    <scope>NUCLEOTIDE SEQUENCE [LARGE SCALE GENOMIC DNA]</scope>
    <source>
        <strain evidence="11 12">B1-1</strain>
    </source>
</reference>
<evidence type="ECO:0000256" key="6">
    <source>
        <dbReference type="ARBA" id="ARBA00022801"/>
    </source>
</evidence>
<dbReference type="SMART" id="SM00535">
    <property type="entry name" value="RIBOc"/>
    <property type="match status" value="1"/>
</dbReference>
<proteinExistence type="inferred from homology"/>
<evidence type="ECO:0000256" key="2">
    <source>
        <dbReference type="ARBA" id="ARBA00010183"/>
    </source>
</evidence>
<feature type="domain" description="DRBM" evidence="9">
    <location>
        <begin position="159"/>
        <end position="223"/>
    </location>
</feature>
<evidence type="ECO:0000259" key="9">
    <source>
        <dbReference type="PROSITE" id="PS50137"/>
    </source>
</evidence>
<dbReference type="InterPro" id="IPR014720">
    <property type="entry name" value="dsRBD_dom"/>
</dbReference>
<protein>
    <recommendedName>
        <fullName evidence="8">Ribonuclease 3</fullName>
        <ecNumber evidence="8">3.1.26.3</ecNumber>
    </recommendedName>
    <alternativeName>
        <fullName evidence="8">Ribonuclease III</fullName>
        <shortName evidence="8">RNase III</shortName>
    </alternativeName>
</protein>
<feature type="binding site" evidence="8">
    <location>
        <position position="120"/>
    </location>
    <ligand>
        <name>Mg(2+)</name>
        <dbReference type="ChEBI" id="CHEBI:18420"/>
    </ligand>
</feature>
<name>A0ABU0M3E1_9HYPH</name>
<dbReference type="PANTHER" id="PTHR11207:SF0">
    <property type="entry name" value="RIBONUCLEASE 3"/>
    <property type="match status" value="1"/>
</dbReference>
<dbReference type="Pfam" id="PF14622">
    <property type="entry name" value="Ribonucleas_3_3"/>
    <property type="match status" value="1"/>
</dbReference>
<comment type="subcellular location">
    <subcellularLocation>
        <location evidence="8">Cytoplasm</location>
    </subcellularLocation>
</comment>
<dbReference type="InterPro" id="IPR011907">
    <property type="entry name" value="RNase_III"/>
</dbReference>
<dbReference type="PROSITE" id="PS50142">
    <property type="entry name" value="RNASE_3_2"/>
    <property type="match status" value="1"/>
</dbReference>
<dbReference type="PROSITE" id="PS00517">
    <property type="entry name" value="RNASE_3_1"/>
    <property type="match status" value="1"/>
</dbReference>